<dbReference type="GO" id="GO:0005524">
    <property type="term" value="F:ATP binding"/>
    <property type="evidence" value="ECO:0007669"/>
    <property type="project" value="UniProtKB-UniRule"/>
</dbReference>
<dbReference type="GeneID" id="113713636"/>
<dbReference type="SUPFAM" id="SSF52058">
    <property type="entry name" value="L domain-like"/>
    <property type="match status" value="2"/>
</dbReference>
<accession>A0A6P6US90</accession>
<evidence type="ECO:0000256" key="8">
    <source>
        <dbReference type="ARBA" id="ARBA00022614"/>
    </source>
</evidence>
<keyword evidence="15 22" id="KW-0067">ATP-binding</keyword>
<keyword evidence="5" id="KW-1003">Cell membrane</keyword>
<feature type="transmembrane region" description="Helical" evidence="23">
    <location>
        <begin position="669"/>
        <end position="690"/>
    </location>
</feature>
<dbReference type="SUPFAM" id="SSF56112">
    <property type="entry name" value="Protein kinase-like (PK-like)"/>
    <property type="match status" value="1"/>
</dbReference>
<evidence type="ECO:0000256" key="19">
    <source>
        <dbReference type="ARBA" id="ARBA00023180"/>
    </source>
</evidence>
<dbReference type="PANTHER" id="PTHR27008">
    <property type="entry name" value="OS04G0122200 PROTEIN"/>
    <property type="match status" value="1"/>
</dbReference>
<evidence type="ECO:0000256" key="24">
    <source>
        <dbReference type="SAM" id="SignalP"/>
    </source>
</evidence>
<keyword evidence="10 23" id="KW-0812">Transmembrane</keyword>
<dbReference type="PROSITE" id="PS00108">
    <property type="entry name" value="PROTEIN_KINASE_ST"/>
    <property type="match status" value="1"/>
</dbReference>
<dbReference type="GO" id="GO:0051707">
    <property type="term" value="P:response to other organism"/>
    <property type="evidence" value="ECO:0007669"/>
    <property type="project" value="UniProtKB-ARBA"/>
</dbReference>
<dbReference type="GO" id="GO:0005886">
    <property type="term" value="C:plasma membrane"/>
    <property type="evidence" value="ECO:0007669"/>
    <property type="project" value="UniProtKB-SubCell"/>
</dbReference>
<dbReference type="AlphaFoldDB" id="A0A6P6US90"/>
<evidence type="ECO:0000256" key="14">
    <source>
        <dbReference type="ARBA" id="ARBA00022777"/>
    </source>
</evidence>
<dbReference type="PROSITE" id="PS00107">
    <property type="entry name" value="PROTEIN_KINASE_ATP"/>
    <property type="match status" value="1"/>
</dbReference>
<dbReference type="Gene3D" id="3.80.10.10">
    <property type="entry name" value="Ribonuclease Inhibitor"/>
    <property type="match status" value="4"/>
</dbReference>
<gene>
    <name evidence="27" type="primary">LOC113713636</name>
</gene>
<keyword evidence="14" id="KW-0418">Kinase</keyword>
<evidence type="ECO:0000256" key="21">
    <source>
        <dbReference type="ARBA" id="ARBA00048679"/>
    </source>
</evidence>
<evidence type="ECO:0000256" key="12">
    <source>
        <dbReference type="ARBA" id="ARBA00022737"/>
    </source>
</evidence>
<dbReference type="Pfam" id="PF07714">
    <property type="entry name" value="PK_Tyr_Ser-Thr"/>
    <property type="match status" value="1"/>
</dbReference>
<evidence type="ECO:0000313" key="27">
    <source>
        <dbReference type="RefSeq" id="XP_027093211.1"/>
    </source>
</evidence>
<dbReference type="SMART" id="SM00369">
    <property type="entry name" value="LRR_TYP"/>
    <property type="match status" value="8"/>
</dbReference>
<reference evidence="26" key="1">
    <citation type="journal article" date="2025" name="Foods">
        <title>Unveiling the Microbial Signatures of Arabica Coffee Cherries: Insights into Ripeness Specific Diversity, Functional Traits, and Implications for Quality and Safety.</title>
        <authorList>
            <consortium name="RefSeq"/>
            <person name="Tenea G.N."/>
            <person name="Cifuentes V."/>
            <person name="Reyes P."/>
            <person name="Cevallos-Vallejos M."/>
        </authorList>
    </citation>
    <scope>NUCLEOTIDE SEQUENCE [LARGE SCALE GENOMIC DNA]</scope>
</reference>
<dbReference type="PANTHER" id="PTHR27008:SF596">
    <property type="entry name" value="OS02G0215500 PROTEIN"/>
    <property type="match status" value="1"/>
</dbReference>
<evidence type="ECO:0000256" key="13">
    <source>
        <dbReference type="ARBA" id="ARBA00022741"/>
    </source>
</evidence>
<reference evidence="27" key="2">
    <citation type="submission" date="2025-08" db="UniProtKB">
        <authorList>
            <consortium name="RefSeq"/>
        </authorList>
    </citation>
    <scope>IDENTIFICATION</scope>
    <source>
        <tissue evidence="27">Leaves</tissue>
    </source>
</reference>
<dbReference type="InterPro" id="IPR011009">
    <property type="entry name" value="Kinase-like_dom_sf"/>
</dbReference>
<keyword evidence="16 23" id="KW-1133">Transmembrane helix</keyword>
<evidence type="ECO:0000256" key="20">
    <source>
        <dbReference type="ARBA" id="ARBA00047899"/>
    </source>
</evidence>
<evidence type="ECO:0000256" key="4">
    <source>
        <dbReference type="ARBA" id="ARBA00012513"/>
    </source>
</evidence>
<dbReference type="InterPro" id="IPR013210">
    <property type="entry name" value="LRR_N_plant-typ"/>
</dbReference>
<evidence type="ECO:0000256" key="3">
    <source>
        <dbReference type="ARBA" id="ARBA00008684"/>
    </source>
</evidence>
<evidence type="ECO:0000256" key="15">
    <source>
        <dbReference type="ARBA" id="ARBA00022840"/>
    </source>
</evidence>
<sequence length="1043" mass="113282">MARFLTSIHATERICLALALLTVLVLHAKNLPSDTASTKTMARREARNRDRDGDSVALLDFKSKIQHDPYGIMNSWNDSHHFCSWKGILCGRKHKRVTSIDLQSRGLVGFLSPFLGNLSFLRTLMLRNNTFQGGIPPQFGNLFRLQELNLSWNSLEGEIPGNLSQCFKLLQLSLGFNKLVGSIPPEFGSLRNLESLAIHYNNLTGNIPPSMGNFTSLSFLSAAENHLEGNIPEALGQLKTLIGLGFGDNRLNGNIPVSVYNLSQLEVLSLPGNQLHGNLPSALGLMLPQLEYLQLSDNQFWGVLPASLSNASELGRIEIGGNGFSGRITVDLGGLQNLILLSALNNNFGSGEVLDGLQFLSTMTNCSQLLAIDLDGNQLKGILPNSIGNLSSQYLLLGGNQIYGEIPSTVGNLISLTTLFLDSNQLTGTVPSTIGYLHKVQRLSLHSNKLSGEIPESVGNLSLLNELYLADNHLGGSIPPALGNCKQLLLLGLSQNNLSGTIPNEIFGISSLSISLNLSQNSLSGTIPSEVGNLKILDGLDFSENHLSGEIPGTFGGCSSLEILSLAGNSFQGSFPEFISSLKGIQNLNLSSNNFSGPIPQFLVRMSIKALNLSFNDFVGELPKQGIFGNASAVSVVGNRRLCGGIPELQLPKCHPLRESKKNMKPLRFIIPVVITSSFLVIVVISISIFRLRSFKRRRTQPKSPNFSGRLFMRVSYRQLVQATNGFSAKNLIGAGSSGSVYKGVLTEGGNLSVAIKVFNLQHHGAFKSFIAECDAMTNIRHRNLVKIISSSSGLDFQGNDFKALIYEFMPNGSLETWLHRTDEHQLHIFPIPNLVQRINVAIDVACAVDYLHHHCHKQIVHCDLKPSNILLDSDLTAHVGDLGLAKYVHSAPNLQETSSAGIRGTIGYVAPEYGLGAEVSSNGDVYSFGILLLEMMTGKKPTHPLFTGGLDLHTYVEMAIPERVMDIVDPVLLCEDHRRTTAANNSSIPLGETKCSLPEQCLISLLKVGLACSMHLPEDRMNMTQVVNALKSIKDTFTMAEL</sequence>
<dbReference type="Pfam" id="PF08263">
    <property type="entry name" value="LRRNT_2"/>
    <property type="match status" value="1"/>
</dbReference>
<dbReference type="Gene3D" id="1.10.510.10">
    <property type="entry name" value="Transferase(Phosphotransferase) domain 1"/>
    <property type="match status" value="1"/>
</dbReference>
<dbReference type="FunFam" id="3.80.10.10:FF:000288">
    <property type="entry name" value="LRR receptor-like serine/threonine-protein kinase EFR"/>
    <property type="match status" value="1"/>
</dbReference>
<comment type="similarity">
    <text evidence="3">Belongs to the protein kinase superfamily. Ser/Thr protein kinase family.</text>
</comment>
<keyword evidence="7" id="KW-0597">Phosphoprotein</keyword>
<dbReference type="FunFam" id="1.10.510.10:FF:000358">
    <property type="entry name" value="Putative leucine-rich repeat receptor-like serine/threonine-protein kinase"/>
    <property type="match status" value="1"/>
</dbReference>
<keyword evidence="6" id="KW-0723">Serine/threonine-protein kinase</keyword>
<keyword evidence="9" id="KW-0808">Transferase</keyword>
<dbReference type="FunFam" id="3.30.200.20:FF:000432">
    <property type="entry name" value="LRR receptor-like serine/threonine-protein kinase EFR"/>
    <property type="match status" value="1"/>
</dbReference>
<dbReference type="SMART" id="SM00220">
    <property type="entry name" value="S_TKc"/>
    <property type="match status" value="1"/>
</dbReference>
<dbReference type="GO" id="GO:0004674">
    <property type="term" value="F:protein serine/threonine kinase activity"/>
    <property type="evidence" value="ECO:0007669"/>
    <property type="project" value="UniProtKB-KW"/>
</dbReference>
<evidence type="ECO:0000256" key="18">
    <source>
        <dbReference type="ARBA" id="ARBA00023170"/>
    </source>
</evidence>
<keyword evidence="11 24" id="KW-0732">Signal</keyword>
<evidence type="ECO:0000256" key="5">
    <source>
        <dbReference type="ARBA" id="ARBA00022475"/>
    </source>
</evidence>
<dbReference type="InterPro" id="IPR051809">
    <property type="entry name" value="Plant_receptor-like_S/T_kinase"/>
</dbReference>
<keyword evidence="26" id="KW-1185">Reference proteome</keyword>
<evidence type="ECO:0000256" key="22">
    <source>
        <dbReference type="PROSITE-ProRule" id="PRU10141"/>
    </source>
</evidence>
<evidence type="ECO:0000256" key="1">
    <source>
        <dbReference type="ARBA" id="ARBA00004162"/>
    </source>
</evidence>
<evidence type="ECO:0000256" key="11">
    <source>
        <dbReference type="ARBA" id="ARBA00022729"/>
    </source>
</evidence>
<keyword evidence="19" id="KW-0325">Glycoprotein</keyword>
<dbReference type="RefSeq" id="XP_027093211.1">
    <property type="nucleotide sequence ID" value="XM_027237410.2"/>
</dbReference>
<feature type="signal peptide" evidence="24">
    <location>
        <begin position="1"/>
        <end position="28"/>
    </location>
</feature>
<proteinExistence type="inferred from homology"/>
<dbReference type="FunFam" id="3.80.10.10:FF:000095">
    <property type="entry name" value="LRR receptor-like serine/threonine-protein kinase GSO1"/>
    <property type="match status" value="1"/>
</dbReference>
<comment type="subcellular location">
    <subcellularLocation>
        <location evidence="1">Cell membrane</location>
        <topology evidence="1">Single-pass membrane protein</topology>
    </subcellularLocation>
    <subcellularLocation>
        <location evidence="2">Membrane</location>
        <topology evidence="2">Single-pass type I membrane protein</topology>
    </subcellularLocation>
</comment>
<dbReference type="InterPro" id="IPR001611">
    <property type="entry name" value="Leu-rich_rpt"/>
</dbReference>
<evidence type="ECO:0000256" key="23">
    <source>
        <dbReference type="SAM" id="Phobius"/>
    </source>
</evidence>
<dbReference type="InterPro" id="IPR001245">
    <property type="entry name" value="Ser-Thr/Tyr_kinase_cat_dom"/>
</dbReference>
<dbReference type="InterPro" id="IPR003591">
    <property type="entry name" value="Leu-rich_rpt_typical-subtyp"/>
</dbReference>
<feature type="chain" id="PRO_5028155025" description="non-specific serine/threonine protein kinase" evidence="24">
    <location>
        <begin position="29"/>
        <end position="1043"/>
    </location>
</feature>
<organism evidence="26 27">
    <name type="scientific">Coffea arabica</name>
    <name type="common">Arabian coffee</name>
    <dbReference type="NCBI Taxonomy" id="13443"/>
    <lineage>
        <taxon>Eukaryota</taxon>
        <taxon>Viridiplantae</taxon>
        <taxon>Streptophyta</taxon>
        <taxon>Embryophyta</taxon>
        <taxon>Tracheophyta</taxon>
        <taxon>Spermatophyta</taxon>
        <taxon>Magnoliopsida</taxon>
        <taxon>eudicotyledons</taxon>
        <taxon>Gunneridae</taxon>
        <taxon>Pentapetalae</taxon>
        <taxon>asterids</taxon>
        <taxon>lamiids</taxon>
        <taxon>Gentianales</taxon>
        <taxon>Rubiaceae</taxon>
        <taxon>Ixoroideae</taxon>
        <taxon>Gardenieae complex</taxon>
        <taxon>Bertiereae - Coffeeae clade</taxon>
        <taxon>Coffeeae</taxon>
        <taxon>Coffea</taxon>
    </lineage>
</organism>
<feature type="domain" description="Protein kinase" evidence="25">
    <location>
        <begin position="727"/>
        <end position="992"/>
    </location>
</feature>
<evidence type="ECO:0000256" key="7">
    <source>
        <dbReference type="ARBA" id="ARBA00022553"/>
    </source>
</evidence>
<keyword evidence="17 23" id="KW-0472">Membrane</keyword>
<dbReference type="OrthoDB" id="676979at2759"/>
<keyword evidence="12" id="KW-0677">Repeat</keyword>
<dbReference type="Pfam" id="PF13855">
    <property type="entry name" value="LRR_8"/>
    <property type="match status" value="2"/>
</dbReference>
<dbReference type="PROSITE" id="PS50011">
    <property type="entry name" value="PROTEIN_KINASE_DOM"/>
    <property type="match status" value="1"/>
</dbReference>
<feature type="binding site" evidence="22">
    <location>
        <position position="757"/>
    </location>
    <ligand>
        <name>ATP</name>
        <dbReference type="ChEBI" id="CHEBI:30616"/>
    </ligand>
</feature>
<dbReference type="InterPro" id="IPR017441">
    <property type="entry name" value="Protein_kinase_ATP_BS"/>
</dbReference>
<evidence type="ECO:0000313" key="26">
    <source>
        <dbReference type="Proteomes" id="UP001652660"/>
    </source>
</evidence>
<evidence type="ECO:0000256" key="2">
    <source>
        <dbReference type="ARBA" id="ARBA00004479"/>
    </source>
</evidence>
<evidence type="ECO:0000256" key="16">
    <source>
        <dbReference type="ARBA" id="ARBA00022989"/>
    </source>
</evidence>
<protein>
    <recommendedName>
        <fullName evidence="4">non-specific serine/threonine protein kinase</fullName>
        <ecNumber evidence="4">2.7.11.1</ecNumber>
    </recommendedName>
</protein>
<keyword evidence="18" id="KW-0675">Receptor</keyword>
<dbReference type="Proteomes" id="UP001652660">
    <property type="component" value="Chromosome 10c"/>
</dbReference>
<evidence type="ECO:0000256" key="10">
    <source>
        <dbReference type="ARBA" id="ARBA00022692"/>
    </source>
</evidence>
<evidence type="ECO:0000256" key="17">
    <source>
        <dbReference type="ARBA" id="ARBA00023136"/>
    </source>
</evidence>
<dbReference type="EC" id="2.7.11.1" evidence="4"/>
<dbReference type="InterPro" id="IPR000719">
    <property type="entry name" value="Prot_kinase_dom"/>
</dbReference>
<dbReference type="InterPro" id="IPR008271">
    <property type="entry name" value="Ser/Thr_kinase_AS"/>
</dbReference>
<comment type="catalytic activity">
    <reaction evidence="20">
        <text>L-threonyl-[protein] + ATP = O-phospho-L-threonyl-[protein] + ADP + H(+)</text>
        <dbReference type="Rhea" id="RHEA:46608"/>
        <dbReference type="Rhea" id="RHEA-COMP:11060"/>
        <dbReference type="Rhea" id="RHEA-COMP:11605"/>
        <dbReference type="ChEBI" id="CHEBI:15378"/>
        <dbReference type="ChEBI" id="CHEBI:30013"/>
        <dbReference type="ChEBI" id="CHEBI:30616"/>
        <dbReference type="ChEBI" id="CHEBI:61977"/>
        <dbReference type="ChEBI" id="CHEBI:456216"/>
        <dbReference type="EC" id="2.7.11.1"/>
    </reaction>
</comment>
<keyword evidence="13 22" id="KW-0547">Nucleotide-binding</keyword>
<evidence type="ECO:0000256" key="6">
    <source>
        <dbReference type="ARBA" id="ARBA00022527"/>
    </source>
</evidence>
<dbReference type="Pfam" id="PF00560">
    <property type="entry name" value="LRR_1"/>
    <property type="match status" value="7"/>
</dbReference>
<dbReference type="Gene3D" id="3.30.200.20">
    <property type="entry name" value="Phosphorylase Kinase, domain 1"/>
    <property type="match status" value="1"/>
</dbReference>
<evidence type="ECO:0000256" key="9">
    <source>
        <dbReference type="ARBA" id="ARBA00022679"/>
    </source>
</evidence>
<dbReference type="GO" id="GO:0006952">
    <property type="term" value="P:defense response"/>
    <property type="evidence" value="ECO:0007669"/>
    <property type="project" value="UniProtKB-ARBA"/>
</dbReference>
<name>A0A6P6US90_COFAR</name>
<keyword evidence="8" id="KW-0433">Leucine-rich repeat</keyword>
<comment type="catalytic activity">
    <reaction evidence="21">
        <text>L-seryl-[protein] + ATP = O-phospho-L-seryl-[protein] + ADP + H(+)</text>
        <dbReference type="Rhea" id="RHEA:17989"/>
        <dbReference type="Rhea" id="RHEA-COMP:9863"/>
        <dbReference type="Rhea" id="RHEA-COMP:11604"/>
        <dbReference type="ChEBI" id="CHEBI:15378"/>
        <dbReference type="ChEBI" id="CHEBI:29999"/>
        <dbReference type="ChEBI" id="CHEBI:30616"/>
        <dbReference type="ChEBI" id="CHEBI:83421"/>
        <dbReference type="ChEBI" id="CHEBI:456216"/>
        <dbReference type="EC" id="2.7.11.1"/>
    </reaction>
</comment>
<dbReference type="InterPro" id="IPR032675">
    <property type="entry name" value="LRR_dom_sf"/>
</dbReference>
<evidence type="ECO:0000259" key="25">
    <source>
        <dbReference type="PROSITE" id="PS50011"/>
    </source>
</evidence>